<evidence type="ECO:0000256" key="2">
    <source>
        <dbReference type="ARBA" id="ARBA00022614"/>
    </source>
</evidence>
<sequence>MANSQLSFLVLALCILSVSADVYLSIDCGTSDSYKDTNSLDWTGDDNYIENGESHIVQSTSSISRAMDTLRVFTTGNKNCYHIDSIRKGRVLVRASFNYGNYDNRSSPPSFDLHFDGNYWATVKTLSTGNVYYEVIYSMTKDWISVCLAQTEHGQFPFISALEIRGLEVNMYQYIDFNYPLFLINRFAYGANSTLRYSDDPYDRIWSPRLVPRGSRLTQVKSDATFSNGTFVSELPPPAVLKNAVTAIRPNSTIHLLMGLPSFRIPVYANWYFSEVTQLQPNESRTFKLFVNNDSSPAFSPPYENCRQWHISNYFLSSTDTVTLVPTNDSTLAPLINAMEIFSVGDALTNGTNTNDVKGLNSLKRAFREVLKDWNGDPCLPVNYEWDWIQCNTDTTPRVTALFLGSLGLSGILPNFRSMDALQTIDLHNNSLSGSIPDFLGTLPSLNRLNLANNNFIGSVPASLSQRNGLNLTLSGNPNLCTSGNSCASSDSKQNTTNNSSGREKINNHLSIIPAFIFIIWFVVGVQYS</sequence>
<dbReference type="Pfam" id="PF12799">
    <property type="entry name" value="LRR_4"/>
    <property type="match status" value="1"/>
</dbReference>
<evidence type="ECO:0000256" key="9">
    <source>
        <dbReference type="SAM" id="SignalP"/>
    </source>
</evidence>
<keyword evidence="6 8" id="KW-1133">Transmembrane helix</keyword>
<dbReference type="EMBL" id="JBJXBP010000006">
    <property type="protein sequence ID" value="KAL3826140.1"/>
    <property type="molecule type" value="Genomic_DNA"/>
</dbReference>
<feature type="signal peptide" evidence="9">
    <location>
        <begin position="1"/>
        <end position="20"/>
    </location>
</feature>
<dbReference type="Proteomes" id="UP001634393">
    <property type="component" value="Unassembled WGS sequence"/>
</dbReference>
<name>A0ABD3SNU9_9LAMI</name>
<feature type="domain" description="Malectin-like" evidence="10">
    <location>
        <begin position="26"/>
        <end position="344"/>
    </location>
</feature>
<dbReference type="Gene3D" id="3.80.10.10">
    <property type="entry name" value="Ribonuclease Inhibitor"/>
    <property type="match status" value="1"/>
</dbReference>
<keyword evidence="2" id="KW-0433">Leucine-rich repeat</keyword>
<evidence type="ECO:0000313" key="11">
    <source>
        <dbReference type="EMBL" id="KAL3826140.1"/>
    </source>
</evidence>
<evidence type="ECO:0000259" key="10">
    <source>
        <dbReference type="Pfam" id="PF12819"/>
    </source>
</evidence>
<evidence type="ECO:0000256" key="1">
    <source>
        <dbReference type="ARBA" id="ARBA00004167"/>
    </source>
</evidence>
<keyword evidence="5" id="KW-0677">Repeat</keyword>
<dbReference type="FunFam" id="3.80.10.10:FF:000129">
    <property type="entry name" value="Leucine-rich repeat receptor-like kinase"/>
    <property type="match status" value="1"/>
</dbReference>
<dbReference type="GO" id="GO:0016020">
    <property type="term" value="C:membrane"/>
    <property type="evidence" value="ECO:0007669"/>
    <property type="project" value="UniProtKB-SubCell"/>
</dbReference>
<dbReference type="PANTHER" id="PTHR45631:SF44">
    <property type="entry name" value="CARBOHYDRATE-BINDING PROTEIN OF THE ER PROTEIN"/>
    <property type="match status" value="1"/>
</dbReference>
<evidence type="ECO:0000256" key="3">
    <source>
        <dbReference type="ARBA" id="ARBA00022692"/>
    </source>
</evidence>
<evidence type="ECO:0000313" key="12">
    <source>
        <dbReference type="Proteomes" id="UP001634393"/>
    </source>
</evidence>
<evidence type="ECO:0000256" key="5">
    <source>
        <dbReference type="ARBA" id="ARBA00022737"/>
    </source>
</evidence>
<evidence type="ECO:0000256" key="4">
    <source>
        <dbReference type="ARBA" id="ARBA00022729"/>
    </source>
</evidence>
<keyword evidence="4 9" id="KW-0732">Signal</keyword>
<feature type="transmembrane region" description="Helical" evidence="8">
    <location>
        <begin position="509"/>
        <end position="528"/>
    </location>
</feature>
<comment type="caution">
    <text evidence="11">The sequence shown here is derived from an EMBL/GenBank/DDBJ whole genome shotgun (WGS) entry which is preliminary data.</text>
</comment>
<protein>
    <recommendedName>
        <fullName evidence="10">Malectin-like domain-containing protein</fullName>
    </recommendedName>
</protein>
<keyword evidence="12" id="KW-1185">Reference proteome</keyword>
<evidence type="ECO:0000256" key="7">
    <source>
        <dbReference type="ARBA" id="ARBA00023136"/>
    </source>
</evidence>
<dbReference type="InterPro" id="IPR025875">
    <property type="entry name" value="Leu-rich_rpt_4"/>
</dbReference>
<dbReference type="AlphaFoldDB" id="A0ABD3SNU9"/>
<dbReference type="SUPFAM" id="SSF52058">
    <property type="entry name" value="L domain-like"/>
    <property type="match status" value="1"/>
</dbReference>
<dbReference type="InterPro" id="IPR032675">
    <property type="entry name" value="LRR_dom_sf"/>
</dbReference>
<comment type="subcellular location">
    <subcellularLocation>
        <location evidence="1">Membrane</location>
        <topology evidence="1">Single-pass membrane protein</topology>
    </subcellularLocation>
</comment>
<proteinExistence type="predicted"/>
<keyword evidence="3 8" id="KW-0812">Transmembrane</keyword>
<organism evidence="11 12">
    <name type="scientific">Penstemon smallii</name>
    <dbReference type="NCBI Taxonomy" id="265156"/>
    <lineage>
        <taxon>Eukaryota</taxon>
        <taxon>Viridiplantae</taxon>
        <taxon>Streptophyta</taxon>
        <taxon>Embryophyta</taxon>
        <taxon>Tracheophyta</taxon>
        <taxon>Spermatophyta</taxon>
        <taxon>Magnoliopsida</taxon>
        <taxon>eudicotyledons</taxon>
        <taxon>Gunneridae</taxon>
        <taxon>Pentapetalae</taxon>
        <taxon>asterids</taxon>
        <taxon>lamiids</taxon>
        <taxon>Lamiales</taxon>
        <taxon>Plantaginaceae</taxon>
        <taxon>Cheloneae</taxon>
        <taxon>Penstemon</taxon>
    </lineage>
</organism>
<reference evidence="11 12" key="1">
    <citation type="submission" date="2024-12" db="EMBL/GenBank/DDBJ databases">
        <title>The unique morphological basis and parallel evolutionary history of personate flowers in Penstemon.</title>
        <authorList>
            <person name="Depatie T.H."/>
            <person name="Wessinger C.A."/>
        </authorList>
    </citation>
    <scope>NUCLEOTIDE SEQUENCE [LARGE SCALE GENOMIC DNA]</scope>
    <source>
        <strain evidence="11">WTNN_2</strain>
        <tissue evidence="11">Leaf</tissue>
    </source>
</reference>
<evidence type="ECO:0000256" key="6">
    <source>
        <dbReference type="ARBA" id="ARBA00022989"/>
    </source>
</evidence>
<keyword evidence="7 8" id="KW-0472">Membrane</keyword>
<dbReference type="PANTHER" id="PTHR45631">
    <property type="entry name" value="OS07G0107800 PROTEIN-RELATED"/>
    <property type="match status" value="1"/>
</dbReference>
<feature type="chain" id="PRO_5044850078" description="Malectin-like domain-containing protein" evidence="9">
    <location>
        <begin position="21"/>
        <end position="529"/>
    </location>
</feature>
<accession>A0ABD3SNU9</accession>
<dbReference type="Pfam" id="PF12819">
    <property type="entry name" value="Malectin_like"/>
    <property type="match status" value="1"/>
</dbReference>
<dbReference type="InterPro" id="IPR024788">
    <property type="entry name" value="Malectin-like_Carb-bd_dom"/>
</dbReference>
<evidence type="ECO:0000256" key="8">
    <source>
        <dbReference type="SAM" id="Phobius"/>
    </source>
</evidence>
<gene>
    <name evidence="11" type="ORF">ACJIZ3_022169</name>
</gene>